<evidence type="ECO:0000256" key="1">
    <source>
        <dbReference type="SAM" id="MobiDB-lite"/>
    </source>
</evidence>
<feature type="region of interest" description="Disordered" evidence="1">
    <location>
        <begin position="41"/>
        <end position="63"/>
    </location>
</feature>
<name>A0A0M2KJ31_9GAMM</name>
<accession>A0A0M2KJ31</accession>
<dbReference type="EMBL" id="JXNU01000003">
    <property type="protein sequence ID" value="KKF37001.1"/>
    <property type="molecule type" value="Genomic_DNA"/>
</dbReference>
<dbReference type="EMBL" id="CP013970">
    <property type="protein sequence ID" value="AXF75423.1"/>
    <property type="molecule type" value="Genomic_DNA"/>
</dbReference>
<dbReference type="EMBL" id="CP013970">
    <property type="protein sequence ID" value="AXF76066.1"/>
    <property type="molecule type" value="Genomic_DNA"/>
</dbReference>
<evidence type="ECO:0000313" key="6">
    <source>
        <dbReference type="Proteomes" id="UP000264980"/>
    </source>
</evidence>
<gene>
    <name evidence="2" type="ORF">AV903_03760</name>
    <name evidence="3" type="ORF">AV903_08405</name>
    <name evidence="4" type="ORF">SY86_18720</name>
</gene>
<proteinExistence type="predicted"/>
<sequence length="63" mass="6720">MSLNISLTSAEIVALVNKHNDLKSAVLAKYLSENAPSLEITDLPEAVDEDADSKAPEPAEARL</sequence>
<dbReference type="RefSeq" id="WP_016191190.1">
    <property type="nucleotide sequence ID" value="NZ_CP013970.1"/>
</dbReference>
<evidence type="ECO:0000313" key="2">
    <source>
        <dbReference type="EMBL" id="AXF75423.1"/>
    </source>
</evidence>
<evidence type="ECO:0000313" key="4">
    <source>
        <dbReference type="EMBL" id="KKF37001.1"/>
    </source>
</evidence>
<dbReference type="Proteomes" id="UP000033924">
    <property type="component" value="Unassembled WGS sequence"/>
</dbReference>
<reference evidence="4 5" key="1">
    <citation type="submission" date="2015-01" db="EMBL/GenBank/DDBJ databases">
        <title>Erwinia tracheiphila.</title>
        <authorList>
            <person name="Shapiro L.R."/>
        </authorList>
    </citation>
    <scope>NUCLEOTIDE SEQUENCE [LARGE SCALE GENOMIC DNA]</scope>
    <source>
        <strain evidence="4 5">BuffGH</strain>
    </source>
</reference>
<keyword evidence="5" id="KW-1185">Reference proteome</keyword>
<protein>
    <submittedName>
        <fullName evidence="4">Uncharacterized protein</fullName>
    </submittedName>
</protein>
<organism evidence="4 5">
    <name type="scientific">Erwinia tracheiphila</name>
    <dbReference type="NCBI Taxonomy" id="65700"/>
    <lineage>
        <taxon>Bacteria</taxon>
        <taxon>Pseudomonadati</taxon>
        <taxon>Pseudomonadota</taxon>
        <taxon>Gammaproteobacteria</taxon>
        <taxon>Enterobacterales</taxon>
        <taxon>Erwiniaceae</taxon>
        <taxon>Erwinia</taxon>
    </lineage>
</organism>
<feature type="compositionally biased region" description="Basic and acidic residues" evidence="1">
    <location>
        <begin position="52"/>
        <end position="63"/>
    </location>
</feature>
<reference evidence="2 6" key="2">
    <citation type="submission" date="2016-01" db="EMBL/GenBank/DDBJ databases">
        <authorList>
            <person name="Oliw E.H."/>
        </authorList>
    </citation>
    <scope>NUCLEOTIDE SEQUENCE [LARGE SCALE GENOMIC DNA]</scope>
    <source>
        <strain evidence="2 6">MDcuke</strain>
    </source>
</reference>
<dbReference type="PATRIC" id="fig|65700.7.peg.4654"/>
<evidence type="ECO:0000313" key="5">
    <source>
        <dbReference type="Proteomes" id="UP000033924"/>
    </source>
</evidence>
<evidence type="ECO:0000313" key="3">
    <source>
        <dbReference type="EMBL" id="AXF76066.1"/>
    </source>
</evidence>
<dbReference type="AlphaFoldDB" id="A0A0M2KJ31"/>
<dbReference type="Proteomes" id="UP000264980">
    <property type="component" value="Chromosome"/>
</dbReference>